<proteinExistence type="predicted"/>
<protein>
    <submittedName>
        <fullName evidence="2">E3 ubiquitin-protein ligase tom1</fullName>
        <ecNumber evidence="2">2.3.2.26</ecNumber>
    </submittedName>
</protein>
<keyword evidence="2" id="KW-0808">Transferase</keyword>
<evidence type="ECO:0000313" key="2">
    <source>
        <dbReference type="EMBL" id="KAK5240476.1"/>
    </source>
</evidence>
<accession>A0ABR0LSZ8</accession>
<name>A0ABR0LSZ8_9PEZI</name>
<comment type="caution">
    <text evidence="2">The sequence shown here is derived from an EMBL/GenBank/DDBJ whole genome shotgun (WGS) entry which is preliminary data.</text>
</comment>
<gene>
    <name evidence="2" type="primary">TOM1_8</name>
    <name evidence="2" type="ORF">LTR16_010593</name>
</gene>
<sequence>NLLNRASDDAAEAGPSGSAPPDPSPSTVPRPENESDAGKMPDVVTIDDLNDERDILRKDLIDRCLDVLNVHNDVTFELAELISAAVSKAADPAGLRKEIGETIVQSLSSLQMEDDIRPNSRKIASYAHLVALVLQEKGYDSMLDELKENLPMLLAFLKPLPDRTVEESSPWVGYILLIIERLLEQDEQPNKIV</sequence>
<organism evidence="2 3">
    <name type="scientific">Cryomyces antarcticus</name>
    <dbReference type="NCBI Taxonomy" id="329879"/>
    <lineage>
        <taxon>Eukaryota</taxon>
        <taxon>Fungi</taxon>
        <taxon>Dikarya</taxon>
        <taxon>Ascomycota</taxon>
        <taxon>Pezizomycotina</taxon>
        <taxon>Dothideomycetes</taxon>
        <taxon>Dothideomycetes incertae sedis</taxon>
        <taxon>Cryomyces</taxon>
    </lineage>
</organism>
<evidence type="ECO:0000313" key="3">
    <source>
        <dbReference type="Proteomes" id="UP001357485"/>
    </source>
</evidence>
<dbReference type="GO" id="GO:0061630">
    <property type="term" value="F:ubiquitin protein ligase activity"/>
    <property type="evidence" value="ECO:0007669"/>
    <property type="project" value="UniProtKB-EC"/>
</dbReference>
<evidence type="ECO:0000256" key="1">
    <source>
        <dbReference type="SAM" id="MobiDB-lite"/>
    </source>
</evidence>
<dbReference type="EMBL" id="JAVRRA010011262">
    <property type="protein sequence ID" value="KAK5240476.1"/>
    <property type="molecule type" value="Genomic_DNA"/>
</dbReference>
<feature type="region of interest" description="Disordered" evidence="1">
    <location>
        <begin position="1"/>
        <end position="43"/>
    </location>
</feature>
<dbReference type="Proteomes" id="UP001357485">
    <property type="component" value="Unassembled WGS sequence"/>
</dbReference>
<feature type="non-terminal residue" evidence="2">
    <location>
        <position position="1"/>
    </location>
</feature>
<keyword evidence="2" id="KW-0012">Acyltransferase</keyword>
<reference evidence="2 3" key="1">
    <citation type="submission" date="2023-08" db="EMBL/GenBank/DDBJ databases">
        <title>Black Yeasts Isolated from many extreme environments.</title>
        <authorList>
            <person name="Coleine C."/>
            <person name="Stajich J.E."/>
            <person name="Selbmann L."/>
        </authorList>
    </citation>
    <scope>NUCLEOTIDE SEQUENCE [LARGE SCALE GENOMIC DNA]</scope>
    <source>
        <strain evidence="2 3">CCFEE 536</strain>
    </source>
</reference>
<feature type="compositionally biased region" description="Pro residues" evidence="1">
    <location>
        <begin position="18"/>
        <end position="28"/>
    </location>
</feature>
<feature type="non-terminal residue" evidence="2">
    <location>
        <position position="193"/>
    </location>
</feature>
<keyword evidence="3" id="KW-1185">Reference proteome</keyword>
<dbReference type="EC" id="2.3.2.26" evidence="2"/>